<dbReference type="GeneID" id="8859199"/>
<evidence type="ECO:0000256" key="1">
    <source>
        <dbReference type="SAM" id="MobiDB-lite"/>
    </source>
</evidence>
<name>D2VAT6_NAEGR</name>
<dbReference type="OMA" id="KEWMRIM"/>
<protein>
    <recommendedName>
        <fullName evidence="4">VHS domain-containing protein</fullName>
    </recommendedName>
</protein>
<gene>
    <name evidence="2" type="ORF">NAEGRDRAFT_79246</name>
</gene>
<dbReference type="eggNOG" id="KOG2374">
    <property type="taxonomic scope" value="Eukaryota"/>
</dbReference>
<dbReference type="EMBL" id="GG738860">
    <property type="protein sequence ID" value="EFC46006.1"/>
    <property type="molecule type" value="Genomic_DNA"/>
</dbReference>
<dbReference type="STRING" id="5762.D2VAT6"/>
<evidence type="ECO:0008006" key="4">
    <source>
        <dbReference type="Google" id="ProtNLM"/>
    </source>
</evidence>
<dbReference type="GO" id="GO:0005694">
    <property type="term" value="C:chromosome"/>
    <property type="evidence" value="ECO:0007669"/>
    <property type="project" value="TreeGrafter"/>
</dbReference>
<dbReference type="OrthoDB" id="5594015at2759"/>
<feature type="compositionally biased region" description="Low complexity" evidence="1">
    <location>
        <begin position="28"/>
        <end position="41"/>
    </location>
</feature>
<dbReference type="GO" id="GO:0009411">
    <property type="term" value="P:response to UV"/>
    <property type="evidence" value="ECO:0007669"/>
    <property type="project" value="InterPro"/>
</dbReference>
<accession>D2VAT6</accession>
<dbReference type="AlphaFoldDB" id="D2VAT6"/>
<feature type="compositionally biased region" description="Polar residues" evidence="1">
    <location>
        <begin position="42"/>
        <end position="57"/>
    </location>
</feature>
<dbReference type="InParanoid" id="D2VAT6"/>
<feature type="compositionally biased region" description="Low complexity" evidence="1">
    <location>
        <begin position="8"/>
        <end position="21"/>
    </location>
</feature>
<evidence type="ECO:0000313" key="3">
    <source>
        <dbReference type="Proteomes" id="UP000006671"/>
    </source>
</evidence>
<evidence type="ECO:0000313" key="2">
    <source>
        <dbReference type="EMBL" id="EFC46006.1"/>
    </source>
</evidence>
<dbReference type="KEGG" id="ngr:NAEGRDRAFT_79246"/>
<dbReference type="VEuPathDB" id="AmoebaDB:NAEGRDRAFT_79246"/>
<dbReference type="InterPro" id="IPR018610">
    <property type="entry name" value="UVSSA"/>
</dbReference>
<dbReference type="PANTHER" id="PTHR28670">
    <property type="entry name" value="UV-STIMULATED SCAFFOLD PROTEIN A"/>
    <property type="match status" value="1"/>
</dbReference>
<dbReference type="RefSeq" id="XP_002678750.1">
    <property type="nucleotide sequence ID" value="XM_002678704.1"/>
</dbReference>
<dbReference type="InterPro" id="IPR049408">
    <property type="entry name" value="UVSSA_N_a-solenoid_rpt"/>
</dbReference>
<sequence>MIRRRVSDQSSSSSGASPSSSKTRQHQLLNNITLPNTNTSNSVLPSTSASVGSTAESTAKINEKTKYELSTLLHKHCSKDADAYVEDAILHKFKSILKQGDVYVETAYHQLIKSILTKKNSTIRYFALTFIHEAMRSKRFRTLLAQDFKEFIILTVAGSPASRTDAATSNVSSGKDNAFLTRKNSKYSAICVPDVLPPPEKSAMKLRAKALEYIENWSETYGQLYPSFQKGYEYIEKKLRFQFPKLREHHLNQVQIRNERQRHRQTILLGKFKNIKDNDFEKMAHIEVCLRQLEVCLEQIIPSFEEMMKIAIREDESVNPPVTIDPNFNYIETINSTSDENITEQNNVQNDNYNVNMDNYEITAEENEEDEWEEVTGYQEEEDENSVPLDIDDMMKDVGIFSNDYEITIDLKDIFQDQETIDNTTLFEICKENLRTLRKTYFPQIKEWMRIMTAIKRTR</sequence>
<feature type="region of interest" description="Disordered" evidence="1">
    <location>
        <begin position="1"/>
        <end position="57"/>
    </location>
</feature>
<dbReference type="Pfam" id="PF20867">
    <property type="entry name" value="UVSSA_N"/>
    <property type="match status" value="2"/>
</dbReference>
<organism evidence="3">
    <name type="scientific">Naegleria gruberi</name>
    <name type="common">Amoeba</name>
    <dbReference type="NCBI Taxonomy" id="5762"/>
    <lineage>
        <taxon>Eukaryota</taxon>
        <taxon>Discoba</taxon>
        <taxon>Heterolobosea</taxon>
        <taxon>Tetramitia</taxon>
        <taxon>Eutetramitia</taxon>
        <taxon>Vahlkampfiidae</taxon>
        <taxon>Naegleria</taxon>
    </lineage>
</organism>
<proteinExistence type="predicted"/>
<dbReference type="PANTHER" id="PTHR28670:SF1">
    <property type="entry name" value="UV-STIMULATED SCAFFOLD PROTEIN A"/>
    <property type="match status" value="1"/>
</dbReference>
<keyword evidence="3" id="KW-1185">Reference proteome</keyword>
<dbReference type="GO" id="GO:0000993">
    <property type="term" value="F:RNA polymerase II complex binding"/>
    <property type="evidence" value="ECO:0007669"/>
    <property type="project" value="TreeGrafter"/>
</dbReference>
<reference evidence="2 3" key="1">
    <citation type="journal article" date="2010" name="Cell">
        <title>The genome of Naegleria gruberi illuminates early eukaryotic versatility.</title>
        <authorList>
            <person name="Fritz-Laylin L.K."/>
            <person name="Prochnik S.E."/>
            <person name="Ginger M.L."/>
            <person name="Dacks J.B."/>
            <person name="Carpenter M.L."/>
            <person name="Field M.C."/>
            <person name="Kuo A."/>
            <person name="Paredez A."/>
            <person name="Chapman J."/>
            <person name="Pham J."/>
            <person name="Shu S."/>
            <person name="Neupane R."/>
            <person name="Cipriano M."/>
            <person name="Mancuso J."/>
            <person name="Tu H."/>
            <person name="Salamov A."/>
            <person name="Lindquist E."/>
            <person name="Shapiro H."/>
            <person name="Lucas S."/>
            <person name="Grigoriev I.V."/>
            <person name="Cande W.Z."/>
            <person name="Fulton C."/>
            <person name="Rokhsar D.S."/>
            <person name="Dawson S.C."/>
        </authorList>
    </citation>
    <scope>NUCLEOTIDE SEQUENCE [LARGE SCALE GENOMIC DNA]</scope>
    <source>
        <strain evidence="2 3">NEG-M</strain>
    </source>
</reference>
<dbReference type="Proteomes" id="UP000006671">
    <property type="component" value="Unassembled WGS sequence"/>
</dbReference>
<dbReference type="GO" id="GO:0006283">
    <property type="term" value="P:transcription-coupled nucleotide-excision repair"/>
    <property type="evidence" value="ECO:0007669"/>
    <property type="project" value="TreeGrafter"/>
</dbReference>